<accession>A0A8B6GV18</accession>
<feature type="domain" description="Ribosomal protein L9" evidence="6">
    <location>
        <begin position="77"/>
        <end position="121"/>
    </location>
</feature>
<gene>
    <name evidence="7" type="ORF">MGAL_10B052984</name>
</gene>
<dbReference type="EMBL" id="UYJE01009052">
    <property type="protein sequence ID" value="VDI69516.1"/>
    <property type="molecule type" value="Genomic_DNA"/>
</dbReference>
<evidence type="ECO:0000256" key="5">
    <source>
        <dbReference type="ARBA" id="ARBA00035381"/>
    </source>
</evidence>
<dbReference type="OrthoDB" id="5555409at2759"/>
<evidence type="ECO:0000256" key="1">
    <source>
        <dbReference type="ARBA" id="ARBA00010605"/>
    </source>
</evidence>
<keyword evidence="2 7" id="KW-0689">Ribosomal protein</keyword>
<evidence type="ECO:0000259" key="6">
    <source>
        <dbReference type="Pfam" id="PF01281"/>
    </source>
</evidence>
<dbReference type="InterPro" id="IPR020070">
    <property type="entry name" value="Ribosomal_bL9_N"/>
</dbReference>
<evidence type="ECO:0000256" key="3">
    <source>
        <dbReference type="ARBA" id="ARBA00023274"/>
    </source>
</evidence>
<dbReference type="GO" id="GO:1990904">
    <property type="term" value="C:ribonucleoprotein complex"/>
    <property type="evidence" value="ECO:0007669"/>
    <property type="project" value="UniProtKB-KW"/>
</dbReference>
<evidence type="ECO:0000313" key="7">
    <source>
        <dbReference type="EMBL" id="VDI69516.1"/>
    </source>
</evidence>
<evidence type="ECO:0000313" key="8">
    <source>
        <dbReference type="Proteomes" id="UP000596742"/>
    </source>
</evidence>
<dbReference type="AlphaFoldDB" id="A0A8B6GV18"/>
<comment type="caution">
    <text evidence="7">The sequence shown here is derived from an EMBL/GenBank/DDBJ whole genome shotgun (WGS) entry which is preliminary data.</text>
</comment>
<evidence type="ECO:0000256" key="4">
    <source>
        <dbReference type="ARBA" id="ARBA00035194"/>
    </source>
</evidence>
<dbReference type="Proteomes" id="UP000596742">
    <property type="component" value="Unassembled WGS sequence"/>
</dbReference>
<dbReference type="Pfam" id="PF01281">
    <property type="entry name" value="Ribosomal_L9_N"/>
    <property type="match status" value="1"/>
</dbReference>
<dbReference type="SUPFAM" id="SSF55658">
    <property type="entry name" value="L9 N-domain-like"/>
    <property type="match status" value="1"/>
</dbReference>
<dbReference type="InterPro" id="IPR036935">
    <property type="entry name" value="Ribosomal_bL9_N_sf"/>
</dbReference>
<dbReference type="GO" id="GO:0006412">
    <property type="term" value="P:translation"/>
    <property type="evidence" value="ECO:0007669"/>
    <property type="project" value="InterPro"/>
</dbReference>
<keyword evidence="3" id="KW-0687">Ribonucleoprotein</keyword>
<dbReference type="GO" id="GO:0005840">
    <property type="term" value="C:ribosome"/>
    <property type="evidence" value="ECO:0007669"/>
    <property type="project" value="UniProtKB-KW"/>
</dbReference>
<protein>
    <recommendedName>
        <fullName evidence="4">Large ribosomal subunit protein bL9m</fullName>
    </recommendedName>
    <alternativeName>
        <fullName evidence="5">39S ribosomal protein L9, mitochondrial</fullName>
    </alternativeName>
</protein>
<reference evidence="7" key="1">
    <citation type="submission" date="2018-11" db="EMBL/GenBank/DDBJ databases">
        <authorList>
            <person name="Alioto T."/>
            <person name="Alioto T."/>
        </authorList>
    </citation>
    <scope>NUCLEOTIDE SEQUENCE</scope>
</reference>
<dbReference type="Gene3D" id="3.40.5.10">
    <property type="entry name" value="Ribosomal protein L9, N-terminal domain"/>
    <property type="match status" value="1"/>
</dbReference>
<name>A0A8B6GV18_MYTGA</name>
<proteinExistence type="inferred from homology"/>
<dbReference type="PANTHER" id="PTHR21368">
    <property type="entry name" value="50S RIBOSOMAL PROTEIN L9"/>
    <property type="match status" value="1"/>
</dbReference>
<dbReference type="InterPro" id="IPR000244">
    <property type="entry name" value="Ribosomal_bL9"/>
</dbReference>
<organism evidence="7 8">
    <name type="scientific">Mytilus galloprovincialis</name>
    <name type="common">Mediterranean mussel</name>
    <dbReference type="NCBI Taxonomy" id="29158"/>
    <lineage>
        <taxon>Eukaryota</taxon>
        <taxon>Metazoa</taxon>
        <taxon>Spiralia</taxon>
        <taxon>Lophotrochozoa</taxon>
        <taxon>Mollusca</taxon>
        <taxon>Bivalvia</taxon>
        <taxon>Autobranchia</taxon>
        <taxon>Pteriomorphia</taxon>
        <taxon>Mytilida</taxon>
        <taxon>Mytiloidea</taxon>
        <taxon>Mytilidae</taxon>
        <taxon>Mytilinae</taxon>
        <taxon>Mytilus</taxon>
    </lineage>
</organism>
<dbReference type="InterPro" id="IPR009027">
    <property type="entry name" value="Ribosomal_bL9/RNase_H1_N"/>
</dbReference>
<dbReference type="GO" id="GO:0003735">
    <property type="term" value="F:structural constituent of ribosome"/>
    <property type="evidence" value="ECO:0007669"/>
    <property type="project" value="InterPro"/>
</dbReference>
<evidence type="ECO:0000256" key="2">
    <source>
        <dbReference type="ARBA" id="ARBA00022980"/>
    </source>
</evidence>
<sequence length="253" mass="29421">MQSFVRVGYDACQSVARQMTKTPTFCKLQHIRSTCVFDHENYTPERRRGSNPIFDQKYDVIKLKENKHQISLPDIECLLTKVVDGVGYPGQVVMVKRSIFRNSLLPLGHALYPTPENIAEVQQRLEETGEIRKYKNFTPYTRKFLKEISELHLPIPMNGDTKWQLEKSHVRIALRLLNVEISDEGCIELPEEPVTTPGRLTLGITINNTKSVKFRSTVYLKYKDPVKQRKYPEPQITVWRNEPLEYDELINSN</sequence>
<keyword evidence="8" id="KW-1185">Reference proteome</keyword>
<comment type="similarity">
    <text evidence="1">Belongs to the bacterial ribosomal protein bL9 family.</text>
</comment>